<gene>
    <name evidence="3" type="ORF">Cvel_24639</name>
</gene>
<feature type="domain" description="RAP" evidence="2">
    <location>
        <begin position="126"/>
        <end position="184"/>
    </location>
</feature>
<organism evidence="3">
    <name type="scientific">Chromera velia CCMP2878</name>
    <dbReference type="NCBI Taxonomy" id="1169474"/>
    <lineage>
        <taxon>Eukaryota</taxon>
        <taxon>Sar</taxon>
        <taxon>Alveolata</taxon>
        <taxon>Colpodellida</taxon>
        <taxon>Chromeraceae</taxon>
        <taxon>Chromera</taxon>
    </lineage>
</organism>
<feature type="region of interest" description="Disordered" evidence="1">
    <location>
        <begin position="105"/>
        <end position="127"/>
    </location>
</feature>
<dbReference type="SMART" id="SM00952">
    <property type="entry name" value="RAP"/>
    <property type="match status" value="1"/>
</dbReference>
<reference evidence="3" key="1">
    <citation type="submission" date="2014-11" db="EMBL/GenBank/DDBJ databases">
        <authorList>
            <person name="Otto D Thomas"/>
            <person name="Naeem Raeece"/>
        </authorList>
    </citation>
    <scope>NUCLEOTIDE SEQUENCE</scope>
</reference>
<protein>
    <recommendedName>
        <fullName evidence="2">RAP domain-containing protein</fullName>
    </recommendedName>
</protein>
<dbReference type="InterPro" id="IPR013584">
    <property type="entry name" value="RAP"/>
</dbReference>
<sequence>MLQRRLLSRGVSLVLQRGPLPASPVAVSSYGSLHRNFSFLSKPLLQAAEAAPAETAKDSPSVTPPAAAAAAGKTSPMPSLWEGEQEILTPEQQKQKEELIRELTRRLSGPLADENGNVPTGKDRPTAIEVDGPSHFYANSTKYTAYTKLKHRLLTRMGYRVLHVPYFEWRKLRGAREREEYMKRKLQEEPTEWLDPEDEKYYTQRMDYIAEQQVKLQLEWEKQQGGEGKETGRGEGDATLQASAKEGMAETETVSSQPPLGDPPRFSSSPSSPPRTPMESLEKEREAGGGSYSTATATPPLHGSPPPHSNANLATPPPPPRRHPPSPPRPPPGMRAGGGGSPVPPPGTRPAGGGPAVPPPRTSANQVGSGAPVPPPPPPSSRR</sequence>
<feature type="compositionally biased region" description="Pro residues" evidence="1">
    <location>
        <begin position="372"/>
        <end position="383"/>
    </location>
</feature>
<dbReference type="AlphaFoldDB" id="A0A0G4H4L1"/>
<dbReference type="VEuPathDB" id="CryptoDB:Cvel_24639"/>
<evidence type="ECO:0000313" key="3">
    <source>
        <dbReference type="EMBL" id="CEM38595.1"/>
    </source>
</evidence>
<dbReference type="Pfam" id="PF08373">
    <property type="entry name" value="RAP"/>
    <property type="match status" value="1"/>
</dbReference>
<evidence type="ECO:0000259" key="2">
    <source>
        <dbReference type="PROSITE" id="PS51286"/>
    </source>
</evidence>
<feature type="region of interest" description="Disordered" evidence="1">
    <location>
        <begin position="51"/>
        <end position="78"/>
    </location>
</feature>
<feature type="region of interest" description="Disordered" evidence="1">
    <location>
        <begin position="243"/>
        <end position="383"/>
    </location>
</feature>
<evidence type="ECO:0000256" key="1">
    <source>
        <dbReference type="SAM" id="MobiDB-lite"/>
    </source>
</evidence>
<accession>A0A0G4H4L1</accession>
<dbReference type="EMBL" id="CDMZ01001866">
    <property type="protein sequence ID" value="CEM38595.1"/>
    <property type="molecule type" value="Genomic_DNA"/>
</dbReference>
<dbReference type="PROSITE" id="PS51286">
    <property type="entry name" value="RAP"/>
    <property type="match status" value="1"/>
</dbReference>
<name>A0A0G4H4L1_9ALVE</name>
<proteinExistence type="predicted"/>
<feature type="compositionally biased region" description="Pro residues" evidence="1">
    <location>
        <begin position="315"/>
        <end position="333"/>
    </location>
</feature>